<comment type="caution">
    <text evidence="3">The sequence shown here is derived from an EMBL/GenBank/DDBJ whole genome shotgun (WGS) entry which is preliminary data.</text>
</comment>
<organism evidence="3 4">
    <name type="scientific">Actinomyces massiliensis F0489</name>
    <dbReference type="NCBI Taxonomy" id="1125718"/>
    <lineage>
        <taxon>Bacteria</taxon>
        <taxon>Bacillati</taxon>
        <taxon>Actinomycetota</taxon>
        <taxon>Actinomycetes</taxon>
        <taxon>Actinomycetales</taxon>
        <taxon>Actinomycetaceae</taxon>
        <taxon>Actinomyces</taxon>
    </lineage>
</organism>
<proteinExistence type="predicted"/>
<dbReference type="PANTHER" id="PTHR42759">
    <property type="entry name" value="MOXR FAMILY PROTEIN"/>
    <property type="match status" value="1"/>
</dbReference>
<dbReference type="InterPro" id="IPR050764">
    <property type="entry name" value="CbbQ/NirQ/NorQ/GpvN"/>
</dbReference>
<dbReference type="InterPro" id="IPR027417">
    <property type="entry name" value="P-loop_NTPase"/>
</dbReference>
<feature type="domain" description="ChlI/MoxR AAA lid" evidence="2">
    <location>
        <begin position="376"/>
        <end position="420"/>
    </location>
</feature>
<keyword evidence="4" id="KW-1185">Reference proteome</keyword>
<dbReference type="AlphaFoldDB" id="J1GVB6"/>
<dbReference type="OrthoDB" id="314627at2"/>
<sequence length="541" mass="58657">MGYGYVPSSPTDPRASGLEPAKPVGPAPGSLDVADVFPSAAPLGTAGTSTALDEKLRRAYYWMVNEAIISPHYDIEFEMGDGAPDTTVNLGETGAALHLPTAPSYSSFMLMPLLTFAVRGRCLLIGGPGRGKTTSAILMGVLAGYPVEQVRRGMQHGHPQLSVTDMFGTPLPRDLVGAESLADIDVAWRSWLGMRVKIIDEYNRIPTRTQSALLTVLADGYVEVYDQLYETGDAAWYLTANDDAGGGTYQVVEALRDRIDITVAALPFNPRFLPGLIQRREGDFHPERHVPAEVVFSAAEHDAISAQIQSVRVPQAVLRRLAFFASQLEVCEHAATQLEYRSKDTARLTGGDVAGLLRRSTGRDRLTDLADQTLSGMSVRAMNAVITYAKAMAFFRGHSDVALEDLRAVLPFVLRDKIQPNLDSPVFASDEGRLLVHDPVSWLRGLMDTACLAYDAAGLDTDDPVGEILAELHQGLTGVTQAEVRRRLARIESLARSLGASGKLYGHVADDAMALKYAHQRYSAYLSWLEWESASSVGASP</sequence>
<accession>J1GVB6</accession>
<dbReference type="Proteomes" id="UP000002941">
    <property type="component" value="Unassembled WGS sequence"/>
</dbReference>
<dbReference type="Gene3D" id="1.10.8.80">
    <property type="entry name" value="Magnesium chelatase subunit I, C-Terminal domain"/>
    <property type="match status" value="1"/>
</dbReference>
<dbReference type="Pfam" id="PF17863">
    <property type="entry name" value="AAA_lid_2"/>
    <property type="match status" value="1"/>
</dbReference>
<dbReference type="Gene3D" id="3.40.50.300">
    <property type="entry name" value="P-loop containing nucleotide triphosphate hydrolases"/>
    <property type="match status" value="1"/>
</dbReference>
<dbReference type="InterPro" id="IPR041628">
    <property type="entry name" value="ChlI/MoxR_AAA_lid"/>
</dbReference>
<protein>
    <submittedName>
        <fullName evidence="3">ATPase, AAA family</fullName>
    </submittedName>
</protein>
<name>J1GVB6_9ACTO</name>
<dbReference type="SUPFAM" id="SSF52540">
    <property type="entry name" value="P-loop containing nucleoside triphosphate hydrolases"/>
    <property type="match status" value="1"/>
</dbReference>
<evidence type="ECO:0000313" key="3">
    <source>
        <dbReference type="EMBL" id="EJF36833.1"/>
    </source>
</evidence>
<dbReference type="eggNOG" id="COG0714">
    <property type="taxonomic scope" value="Bacteria"/>
</dbReference>
<reference evidence="3 4" key="1">
    <citation type="submission" date="2012-05" db="EMBL/GenBank/DDBJ databases">
        <authorList>
            <person name="Harkins D.M."/>
            <person name="Madupu R."/>
            <person name="Durkin A.S."/>
            <person name="Torralba M."/>
            <person name="Methe B."/>
            <person name="Sutton G.G."/>
            <person name="Nelson K.E."/>
        </authorList>
    </citation>
    <scope>NUCLEOTIDE SEQUENCE [LARGE SCALE GENOMIC DNA]</scope>
    <source>
        <strain evidence="3 4">F0489</strain>
    </source>
</reference>
<dbReference type="EMBL" id="AKFT01000214">
    <property type="protein sequence ID" value="EJF36833.1"/>
    <property type="molecule type" value="Genomic_DNA"/>
</dbReference>
<gene>
    <name evidence="3" type="ORF">HMPREF1318_0364</name>
</gene>
<dbReference type="RefSeq" id="WP_008733804.1">
    <property type="nucleotide sequence ID" value="NZ_AKFT01000214.1"/>
</dbReference>
<feature type="region of interest" description="Disordered" evidence="1">
    <location>
        <begin position="1"/>
        <end position="25"/>
    </location>
</feature>
<evidence type="ECO:0000259" key="2">
    <source>
        <dbReference type="Pfam" id="PF17863"/>
    </source>
</evidence>
<evidence type="ECO:0000313" key="4">
    <source>
        <dbReference type="Proteomes" id="UP000002941"/>
    </source>
</evidence>
<dbReference type="PANTHER" id="PTHR42759:SF1">
    <property type="entry name" value="MAGNESIUM-CHELATASE SUBUNIT CHLD"/>
    <property type="match status" value="1"/>
</dbReference>
<evidence type="ECO:0000256" key="1">
    <source>
        <dbReference type="SAM" id="MobiDB-lite"/>
    </source>
</evidence>
<dbReference type="PATRIC" id="fig|1125718.3.peg.2721"/>